<organism evidence="1 2">
    <name type="scientific">Sphingobacterium tenebrionis</name>
    <dbReference type="NCBI Taxonomy" id="3111775"/>
    <lineage>
        <taxon>Bacteria</taxon>
        <taxon>Pseudomonadati</taxon>
        <taxon>Bacteroidota</taxon>
        <taxon>Sphingobacteriia</taxon>
        <taxon>Sphingobacteriales</taxon>
        <taxon>Sphingobacteriaceae</taxon>
        <taxon>Sphingobacterium</taxon>
    </lineage>
</organism>
<keyword evidence="2" id="KW-1185">Reference proteome</keyword>
<proteinExistence type="predicted"/>
<evidence type="ECO:0000313" key="2">
    <source>
        <dbReference type="Proteomes" id="UP001363035"/>
    </source>
</evidence>
<comment type="caution">
    <text evidence="1">The sequence shown here is derived from an EMBL/GenBank/DDBJ whole genome shotgun (WGS) entry which is preliminary data.</text>
</comment>
<sequence>MIFFIYLKTTNHQDMTGLSLRSILLVCLITVVPTASAQQNINEAKHLTEHVPIMNSAWETFDLLMYRVTTEKGKKVYAPHFPPRLEAMDGKMVALQGYVVPIKPGFRHNRFLLSVLPIDQCMFCGQDGIPAMVEVTLSGGKKVRASDRPILIRGKTVLNGMDRKRVEIWIEKASIVTN</sequence>
<dbReference type="EMBL" id="JAYLLN010000003">
    <property type="protein sequence ID" value="MEI5983740.1"/>
    <property type="molecule type" value="Genomic_DNA"/>
</dbReference>
<dbReference type="RefSeq" id="WP_336557184.1">
    <property type="nucleotide sequence ID" value="NZ_JAYLLN010000003.1"/>
</dbReference>
<protein>
    <recommendedName>
        <fullName evidence="3">DUF3299 domain-containing protein</fullName>
    </recommendedName>
</protein>
<reference evidence="1 2" key="1">
    <citation type="submission" date="2024-01" db="EMBL/GenBank/DDBJ databases">
        <title>Sphingobacterium tenebrionis sp. nov., a novel endophyte isolated from tenebrio molitor intestines.</title>
        <authorList>
            <person name="Zhang C."/>
        </authorList>
    </citation>
    <scope>NUCLEOTIDE SEQUENCE [LARGE SCALE GENOMIC DNA]</scope>
    <source>
        <strain evidence="1 2">PU5-4</strain>
    </source>
</reference>
<accession>A0ABU8I215</accession>
<evidence type="ECO:0000313" key="1">
    <source>
        <dbReference type="EMBL" id="MEI5983740.1"/>
    </source>
</evidence>
<name>A0ABU8I215_9SPHI</name>
<gene>
    <name evidence="1" type="ORF">VJ786_02370</name>
</gene>
<evidence type="ECO:0008006" key="3">
    <source>
        <dbReference type="Google" id="ProtNLM"/>
    </source>
</evidence>
<dbReference type="Proteomes" id="UP001363035">
    <property type="component" value="Unassembled WGS sequence"/>
</dbReference>
<dbReference type="Gene3D" id="2.40.50.870">
    <property type="entry name" value="Protein of unknown function (DUF3299)"/>
    <property type="match status" value="1"/>
</dbReference>